<evidence type="ECO:0000313" key="2">
    <source>
        <dbReference type="EMBL" id="MBN2965582.1"/>
    </source>
</evidence>
<reference evidence="2" key="2">
    <citation type="submission" date="2021-02" db="EMBL/GenBank/DDBJ databases">
        <authorList>
            <person name="Merkel A.Y."/>
        </authorList>
    </citation>
    <scope>NUCLEOTIDE SEQUENCE</scope>
    <source>
        <strain evidence="2">T05b</strain>
    </source>
</reference>
<feature type="domain" description="Desulfoferrodoxin ferrous iron-binding" evidence="1">
    <location>
        <begin position="44"/>
        <end position="134"/>
    </location>
</feature>
<gene>
    <name evidence="2" type="ORF">JWV37_12390</name>
</gene>
<sequence length="141" mass="15428">MERRDAMKVLAGASLLATGAVAYDEKLIVNKNDYDFKDPKNPTEYELKHTPEISVGSADAAGFSLVEVTVGQKGIIHPSVDNHWVYQVELFAGDKRVGVVDLEPTVSRGYLAARVQLKEVKTLRAIARCNLHGNFSATLTV</sequence>
<protein>
    <submittedName>
        <fullName evidence="2">Twin-arginine translocation pathway signal protein</fullName>
    </submittedName>
</protein>
<dbReference type="InterPro" id="IPR002742">
    <property type="entry name" value="Desulfoferrodoxin_Fe-bd_dom"/>
</dbReference>
<evidence type="ECO:0000259" key="1">
    <source>
        <dbReference type="Pfam" id="PF01880"/>
    </source>
</evidence>
<dbReference type="Proteomes" id="UP000703590">
    <property type="component" value="Unassembled WGS sequence"/>
</dbReference>
<dbReference type="SUPFAM" id="SSF49367">
    <property type="entry name" value="Superoxide reductase-like"/>
    <property type="match status" value="1"/>
</dbReference>
<reference evidence="2" key="1">
    <citation type="submission" date="2021-02" db="EMBL/GenBank/DDBJ databases">
        <title>Sulfurospirillum tamanensis sp. nov.</title>
        <authorList>
            <person name="Frolova A."/>
            <person name="Merkel A."/>
            <person name="Slobodkin A."/>
        </authorList>
    </citation>
    <scope>NUCLEOTIDE SEQUENCE</scope>
    <source>
        <strain evidence="2">T05b</strain>
    </source>
</reference>
<dbReference type="EMBL" id="JAFHKK010000049">
    <property type="protein sequence ID" value="MBN2965582.1"/>
    <property type="molecule type" value="Genomic_DNA"/>
</dbReference>
<proteinExistence type="predicted"/>
<dbReference type="InterPro" id="IPR036073">
    <property type="entry name" value="Desulfoferrodoxin_Fe-bd_dom_sf"/>
</dbReference>
<dbReference type="Gene3D" id="2.60.40.730">
    <property type="entry name" value="SOR catalytic domain"/>
    <property type="match status" value="1"/>
</dbReference>
<accession>A0ABS2WV97</accession>
<dbReference type="Pfam" id="PF01880">
    <property type="entry name" value="Desulfoferrodox"/>
    <property type="match status" value="1"/>
</dbReference>
<name>A0ABS2WV97_9BACT</name>
<dbReference type="RefSeq" id="WP_205460176.1">
    <property type="nucleotide sequence ID" value="NZ_JAFHKK010000049.1"/>
</dbReference>
<comment type="caution">
    <text evidence="2">The sequence shown here is derived from an EMBL/GenBank/DDBJ whole genome shotgun (WGS) entry which is preliminary data.</text>
</comment>
<keyword evidence="3" id="KW-1185">Reference proteome</keyword>
<evidence type="ECO:0000313" key="3">
    <source>
        <dbReference type="Proteomes" id="UP000703590"/>
    </source>
</evidence>
<organism evidence="2 3">
    <name type="scientific">Sulfurospirillum tamanense</name>
    <dbReference type="NCBI Taxonomy" id="2813362"/>
    <lineage>
        <taxon>Bacteria</taxon>
        <taxon>Pseudomonadati</taxon>
        <taxon>Campylobacterota</taxon>
        <taxon>Epsilonproteobacteria</taxon>
        <taxon>Campylobacterales</taxon>
        <taxon>Sulfurospirillaceae</taxon>
        <taxon>Sulfurospirillum</taxon>
    </lineage>
</organism>